<reference evidence="2 3" key="1">
    <citation type="journal article" date="2010" name="Nature">
        <title>Nitrite-driven anaerobic methane oxidation by oxygenic bacteria.</title>
        <authorList>
            <person name="Ettwig K.F."/>
            <person name="Butler M.K."/>
            <person name="Le Paslier D."/>
            <person name="Pelletier E."/>
            <person name="Mangenot S."/>
            <person name="Kuypers M.M.M."/>
            <person name="Schreiber F."/>
            <person name="Dutilh B.E."/>
            <person name="Zedelius J."/>
            <person name="de Beer D."/>
            <person name="Gloerich J."/>
            <person name="Wessels H.J.C.T."/>
            <person name="van Allen T."/>
            <person name="Luesken F."/>
            <person name="Wu M."/>
            <person name="van de Pas-Schoonen K.T."/>
            <person name="Op den Camp H.J.M."/>
            <person name="Janssen-Megens E.M."/>
            <person name="Francoijs K-J."/>
            <person name="Stunnenberg H."/>
            <person name="Weissenbach J."/>
            <person name="Jetten M.S.M."/>
            <person name="Strous M."/>
        </authorList>
    </citation>
    <scope>NUCLEOTIDE SEQUENCE [LARGE SCALE GENOMIC DNA]</scope>
</reference>
<feature type="compositionally biased region" description="Polar residues" evidence="1">
    <location>
        <begin position="50"/>
        <end position="59"/>
    </location>
</feature>
<dbReference type="EMBL" id="FP565575">
    <property type="protein sequence ID" value="CBE67321.1"/>
    <property type="molecule type" value="Genomic_DNA"/>
</dbReference>
<gene>
    <name evidence="2" type="ORF">DAMO_0219</name>
</gene>
<dbReference type="KEGG" id="mox:DAMO_0219"/>
<proteinExistence type="predicted"/>
<evidence type="ECO:0000256" key="1">
    <source>
        <dbReference type="SAM" id="MobiDB-lite"/>
    </source>
</evidence>
<dbReference type="AlphaFoldDB" id="D5MIH1"/>
<dbReference type="HOGENOM" id="CLU_1500881_0_0_0"/>
<organism evidence="2 3">
    <name type="scientific">Methylomirabilis oxygeniifera</name>
    <dbReference type="NCBI Taxonomy" id="671143"/>
    <lineage>
        <taxon>Bacteria</taxon>
        <taxon>Candidatus Methylomirabilota</taxon>
        <taxon>Candidatus Methylomirabilia</taxon>
        <taxon>Candidatus Methylomirabilales</taxon>
        <taxon>Candidatus Methylomirabilaceae</taxon>
        <taxon>Candidatus Methylomirabilis</taxon>
    </lineage>
</organism>
<accession>D5MIH1</accession>
<sequence>MTVRLKLDGVIGLVLLIVMTSMVVAAPVFAKDMPAWKGSGGTRPVDKNGSPRSQSKTSSFFLAPGEGVIGGFTAIPMGDSIEDAILAGRNTFSTAETIEFDGILFDTGIAGTSIEFWVYLFDIRGQLLTVGYYFDESAPSDRTAFYLQKDAGTTPPGVYKWLMEFHDTFGNYFITPIQTFEVVEAL</sequence>
<feature type="region of interest" description="Disordered" evidence="1">
    <location>
        <begin position="38"/>
        <end position="59"/>
    </location>
</feature>
<evidence type="ECO:0000313" key="2">
    <source>
        <dbReference type="EMBL" id="CBE67321.1"/>
    </source>
</evidence>
<name>D5MIH1_METO1</name>
<dbReference type="Proteomes" id="UP000006898">
    <property type="component" value="Chromosome"/>
</dbReference>
<evidence type="ECO:0000313" key="3">
    <source>
        <dbReference type="Proteomes" id="UP000006898"/>
    </source>
</evidence>
<protein>
    <submittedName>
        <fullName evidence="2">Uncharacterized protein</fullName>
    </submittedName>
</protein>